<feature type="chain" id="PRO_5002207877" description="Secreted protein" evidence="1">
    <location>
        <begin position="24"/>
        <end position="99"/>
    </location>
</feature>
<reference evidence="3" key="2">
    <citation type="submission" date="2015-01" db="EMBL/GenBank/DDBJ databases">
        <title>Evolutionary Origins and Diversification of the Mycorrhizal Mutualists.</title>
        <authorList>
            <consortium name="DOE Joint Genome Institute"/>
            <consortium name="Mycorrhizal Genomics Consortium"/>
            <person name="Kohler A."/>
            <person name="Kuo A."/>
            <person name="Nagy L.G."/>
            <person name="Floudas D."/>
            <person name="Copeland A."/>
            <person name="Barry K.W."/>
            <person name="Cichocki N."/>
            <person name="Veneault-Fourrey C."/>
            <person name="LaButti K."/>
            <person name="Lindquist E.A."/>
            <person name="Lipzen A."/>
            <person name="Lundell T."/>
            <person name="Morin E."/>
            <person name="Murat C."/>
            <person name="Riley R."/>
            <person name="Ohm R."/>
            <person name="Sun H."/>
            <person name="Tunlid A."/>
            <person name="Henrissat B."/>
            <person name="Grigoriev I.V."/>
            <person name="Hibbett D.S."/>
            <person name="Martin F."/>
        </authorList>
    </citation>
    <scope>NUCLEOTIDE SEQUENCE [LARGE SCALE GENOMIC DNA]</scope>
    <source>
        <strain evidence="3">Ve08.2h10</strain>
    </source>
</reference>
<dbReference type="InParanoid" id="A0A0D0CF12"/>
<evidence type="ECO:0000256" key="1">
    <source>
        <dbReference type="SAM" id="SignalP"/>
    </source>
</evidence>
<gene>
    <name evidence="2" type="ORF">PAXRUDRAFT_832945</name>
</gene>
<dbReference type="EMBL" id="KN825821">
    <property type="protein sequence ID" value="KIK81317.1"/>
    <property type="molecule type" value="Genomic_DNA"/>
</dbReference>
<dbReference type="HOGENOM" id="CLU_150821_0_0_1"/>
<keyword evidence="3" id="KW-1185">Reference proteome</keyword>
<feature type="signal peptide" evidence="1">
    <location>
        <begin position="1"/>
        <end position="23"/>
    </location>
</feature>
<sequence length="99" mass="10493">MKTFLALLAAITFSGSYLVGVHAQHCALCPSSLGHVSLGFKCVYYDRIAQRNTACVYLNPVSMDAPTCLYNPRGGLISKGSDAACQKNVATDSSNCPNC</sequence>
<protein>
    <recommendedName>
        <fullName evidence="4">Secreted protein</fullName>
    </recommendedName>
</protein>
<proteinExistence type="predicted"/>
<organism evidence="2 3">
    <name type="scientific">Paxillus rubicundulus Ve08.2h10</name>
    <dbReference type="NCBI Taxonomy" id="930991"/>
    <lineage>
        <taxon>Eukaryota</taxon>
        <taxon>Fungi</taxon>
        <taxon>Dikarya</taxon>
        <taxon>Basidiomycota</taxon>
        <taxon>Agaricomycotina</taxon>
        <taxon>Agaricomycetes</taxon>
        <taxon>Agaricomycetidae</taxon>
        <taxon>Boletales</taxon>
        <taxon>Paxilineae</taxon>
        <taxon>Paxillaceae</taxon>
        <taxon>Paxillus</taxon>
    </lineage>
</organism>
<keyword evidence="1" id="KW-0732">Signal</keyword>
<evidence type="ECO:0000313" key="3">
    <source>
        <dbReference type="Proteomes" id="UP000054538"/>
    </source>
</evidence>
<accession>A0A0D0CF12</accession>
<evidence type="ECO:0008006" key="4">
    <source>
        <dbReference type="Google" id="ProtNLM"/>
    </source>
</evidence>
<dbReference type="Proteomes" id="UP000054538">
    <property type="component" value="Unassembled WGS sequence"/>
</dbReference>
<evidence type="ECO:0000313" key="2">
    <source>
        <dbReference type="EMBL" id="KIK81317.1"/>
    </source>
</evidence>
<dbReference type="AlphaFoldDB" id="A0A0D0CF12"/>
<name>A0A0D0CF12_9AGAM</name>
<reference evidence="2 3" key="1">
    <citation type="submission" date="2014-04" db="EMBL/GenBank/DDBJ databases">
        <authorList>
            <consortium name="DOE Joint Genome Institute"/>
            <person name="Kuo A."/>
            <person name="Kohler A."/>
            <person name="Jargeat P."/>
            <person name="Nagy L.G."/>
            <person name="Floudas D."/>
            <person name="Copeland A."/>
            <person name="Barry K.W."/>
            <person name="Cichocki N."/>
            <person name="Veneault-Fourrey C."/>
            <person name="LaButti K."/>
            <person name="Lindquist E.A."/>
            <person name="Lipzen A."/>
            <person name="Lundell T."/>
            <person name="Morin E."/>
            <person name="Murat C."/>
            <person name="Sun H."/>
            <person name="Tunlid A."/>
            <person name="Henrissat B."/>
            <person name="Grigoriev I.V."/>
            <person name="Hibbett D.S."/>
            <person name="Martin F."/>
            <person name="Nordberg H.P."/>
            <person name="Cantor M.N."/>
            <person name="Hua S.X."/>
        </authorList>
    </citation>
    <scope>NUCLEOTIDE SEQUENCE [LARGE SCALE GENOMIC DNA]</scope>
    <source>
        <strain evidence="2 3">Ve08.2h10</strain>
    </source>
</reference>